<dbReference type="InterPro" id="IPR049052">
    <property type="entry name" value="nSTAND1"/>
</dbReference>
<dbReference type="Pfam" id="PF13365">
    <property type="entry name" value="Trypsin_2"/>
    <property type="match status" value="1"/>
</dbReference>
<dbReference type="SUPFAM" id="SSF50494">
    <property type="entry name" value="Trypsin-like serine proteases"/>
    <property type="match status" value="1"/>
</dbReference>
<feature type="transmembrane region" description="Helical" evidence="1">
    <location>
        <begin position="637"/>
        <end position="658"/>
    </location>
</feature>
<evidence type="ECO:0000259" key="2">
    <source>
        <dbReference type="SMART" id="SM00382"/>
    </source>
</evidence>
<dbReference type="InterPro" id="IPR027417">
    <property type="entry name" value="P-loop_NTPase"/>
</dbReference>
<evidence type="ECO:0000313" key="3">
    <source>
        <dbReference type="EMBL" id="MDQ0748713.1"/>
    </source>
</evidence>
<dbReference type="InterPro" id="IPR009003">
    <property type="entry name" value="Peptidase_S1_PA"/>
</dbReference>
<name>A0ABU0QMU9_9ACTN</name>
<dbReference type="Pfam" id="PF20703">
    <property type="entry name" value="nSTAND1"/>
    <property type="match status" value="1"/>
</dbReference>
<evidence type="ECO:0000256" key="1">
    <source>
        <dbReference type="SAM" id="Phobius"/>
    </source>
</evidence>
<keyword evidence="1" id="KW-0812">Transmembrane</keyword>
<dbReference type="Gene3D" id="2.40.10.120">
    <property type="match status" value="1"/>
</dbReference>
<proteinExistence type="predicted"/>
<dbReference type="Gene3D" id="3.40.50.300">
    <property type="entry name" value="P-loop containing nucleotide triphosphate hydrolases"/>
    <property type="match status" value="1"/>
</dbReference>
<sequence>MTESTTSDPVAEEVLAAATVQVTGRDGHIGGLGVLIAPTLVLTCAHVVLEASGRPSHEEELPEGPLGVRLVLRDGEPVDAVVQDWVPVRANGTGDIAVLSLSHPLPQARPVMMVAPRDVWDHKAIVFGLPRDDTGGGWHTARLRARTGTGRLQMSPLDGQSDPIQPGFSGSAVWDDDLGAVVGIVASISPAHRGQAFCIPTRTVLDELPDLAELLAPDSPFPGLRPYTEEHSAHFYGRDEDVTAVVDLLCPHGSPEGCVTLTGPSGSGKSSLLMAGVLPRLKEQDVEVVTLRAEGRQPDAEAIREVLRTHRSARGLVLALDQAEALLLRPEEELRTLVDALLDACRHPGVAVLVALRTDFQDAALRHPELSRLVGGAPAHQLGLMTREQLTEVVRLPLRAFPGVEYDSGLADRLIEDAAGRPGALPLLGFVLTTLWERQVGGRLRLDTYRELGGLGGVLSSRADSAWQRALRGASEDAATGLLRALVQIPPGSGTALRARLARRDVGEEQWAIARALAEARVLVLGADPERGETVELAHEALIEHWQPLATQLEKDRTFLTWRGELRYDRARWWRAGRPDGLLLEDPALSVAEGWLARRRAELTAEDREFIEASAGLRARKEQESARSERRKRYLRVLWAVVTVLAVVAAAVVSVLYLNLLTEQRRLASDRLAQQAASFDSTSLTASSLYAVGAYRAEARPDARSALLAQYLRSQDVERVVMEGRNDVEDIALTDDGSFAYTVLASGDFVRLDLRGKKMPRPVLFSKRRDTDRIAVSADGRRVARARDWGVISLGIPLSSDPDKFRVMALREGEAVKKNPRAPNDLRFDGDGKRVLAAIPREGVLVWNADDGRRTGRTLAPPRGWDAAQAWFAADDTVVARIVPSGAKADDVRGRLVSWDLDRGSLRRPWDERATASATVSGNGRVLVTCTEQGALEAWRLGTTPRRFQNWSNSFPGLCPLYTPRLDATGRYLVNPTGRIGSDLGRMRFLVIDLEKGWPATFDTPAAAAEDQNITGRSFAPAVALAGPPDHLRAAVAVGGSIVTVRVKPPTSFDSNSLINRIRTPDGPSGKMAVVDTSGSGLQLWNLADHRLLATARPSRPLARLYAAFSPDGRRMLTIAQDERTVLVWRIDGSSLKEEHVLELPAPPGITASGADPQTGLVPSWINLSFSDDDHAVISGLSYVSRWNLDTGKPVGEIYQPPVQERAQLANEAAGTFATAVPGKPQAVVRTVAEIGVWDFTTGEFKRWIKKDDDDRSVRSFALSPDGRILAVQYAGGRVRLRDLQKKTWLQNLTNNGVYYLGRFLGDRLLHTTTAAGEQVVWDIDKRQDTYRYYVGYGSVLSPSTDGTSLTVVDGSRTSVIPLEPEHWMDRLCALAGRELTEYEKELAVDPDLVGDVCPAF</sequence>
<gene>
    <name evidence="3" type="ORF">QF034_002944</name>
</gene>
<dbReference type="InterPro" id="IPR015943">
    <property type="entry name" value="WD40/YVTN_repeat-like_dom_sf"/>
</dbReference>
<dbReference type="RefSeq" id="WP_307175403.1">
    <property type="nucleotide sequence ID" value="NZ_JAUSYP010000001.1"/>
</dbReference>
<dbReference type="Pfam" id="PF12894">
    <property type="entry name" value="ANAPC4_WD40"/>
    <property type="match status" value="1"/>
</dbReference>
<dbReference type="GO" id="GO:0005524">
    <property type="term" value="F:ATP binding"/>
    <property type="evidence" value="ECO:0007669"/>
    <property type="project" value="UniProtKB-KW"/>
</dbReference>
<accession>A0ABU0QMU9</accession>
<reference evidence="3 4" key="1">
    <citation type="submission" date="2023-07" db="EMBL/GenBank/DDBJ databases">
        <title>Comparative genomics of wheat-associated soil bacteria to identify genetic determinants of phenazine resistance.</title>
        <authorList>
            <person name="Mouncey N."/>
        </authorList>
    </citation>
    <scope>NUCLEOTIDE SEQUENCE [LARGE SCALE GENOMIC DNA]</scope>
    <source>
        <strain evidence="3 4">B3I12</strain>
    </source>
</reference>
<dbReference type="SUPFAM" id="SSF50998">
    <property type="entry name" value="Quinoprotein alcohol dehydrogenase-like"/>
    <property type="match status" value="1"/>
</dbReference>
<dbReference type="Proteomes" id="UP001232755">
    <property type="component" value="Unassembled WGS sequence"/>
</dbReference>
<evidence type="ECO:0000313" key="4">
    <source>
        <dbReference type="Proteomes" id="UP001232755"/>
    </source>
</evidence>
<keyword evidence="1" id="KW-1133">Transmembrane helix</keyword>
<keyword evidence="4" id="KW-1185">Reference proteome</keyword>
<dbReference type="InterPro" id="IPR011044">
    <property type="entry name" value="Quino_amine_DH_bsu"/>
</dbReference>
<dbReference type="Gene3D" id="2.130.10.10">
    <property type="entry name" value="YVTN repeat-like/Quinoprotein amine dehydrogenase"/>
    <property type="match status" value="3"/>
</dbReference>
<dbReference type="SMART" id="SM00382">
    <property type="entry name" value="AAA"/>
    <property type="match status" value="1"/>
</dbReference>
<dbReference type="InterPro" id="IPR011047">
    <property type="entry name" value="Quinoprotein_ADH-like_sf"/>
</dbReference>
<keyword evidence="3" id="KW-0547">Nucleotide-binding</keyword>
<protein>
    <submittedName>
        <fullName evidence="3">WD40 repeat protein/energy-coupling factor transporter ATP-binding protein EcfA2</fullName>
    </submittedName>
</protein>
<dbReference type="SUPFAM" id="SSF50969">
    <property type="entry name" value="YVTN repeat-like/Quinoprotein amine dehydrogenase"/>
    <property type="match status" value="1"/>
</dbReference>
<feature type="transmembrane region" description="Helical" evidence="1">
    <location>
        <begin position="29"/>
        <end position="49"/>
    </location>
</feature>
<dbReference type="PANTHER" id="PTHR19879">
    <property type="entry name" value="TRANSCRIPTION INITIATION FACTOR TFIID"/>
    <property type="match status" value="1"/>
</dbReference>
<dbReference type="InterPro" id="IPR003593">
    <property type="entry name" value="AAA+_ATPase"/>
</dbReference>
<organism evidence="3 4">
    <name type="scientific">Streptomyces africanus</name>
    <dbReference type="NCBI Taxonomy" id="231024"/>
    <lineage>
        <taxon>Bacteria</taxon>
        <taxon>Bacillati</taxon>
        <taxon>Actinomycetota</taxon>
        <taxon>Actinomycetes</taxon>
        <taxon>Kitasatosporales</taxon>
        <taxon>Streptomycetaceae</taxon>
        <taxon>Streptomyces</taxon>
    </lineage>
</organism>
<dbReference type="InterPro" id="IPR024977">
    <property type="entry name" value="Apc4-like_WD40_dom"/>
</dbReference>
<dbReference type="PANTHER" id="PTHR19879:SF9">
    <property type="entry name" value="TRANSCRIPTION INITIATION FACTOR TFIID SUBUNIT 5"/>
    <property type="match status" value="1"/>
</dbReference>
<comment type="caution">
    <text evidence="3">The sequence shown here is derived from an EMBL/GenBank/DDBJ whole genome shotgun (WGS) entry which is preliminary data.</text>
</comment>
<dbReference type="SUPFAM" id="SSF52540">
    <property type="entry name" value="P-loop containing nucleoside triphosphate hydrolases"/>
    <property type="match status" value="1"/>
</dbReference>
<dbReference type="EMBL" id="JAUSYP010000001">
    <property type="protein sequence ID" value="MDQ0748713.1"/>
    <property type="molecule type" value="Genomic_DNA"/>
</dbReference>
<keyword evidence="3" id="KW-0067">ATP-binding</keyword>
<feature type="domain" description="AAA+ ATPase" evidence="2">
    <location>
        <begin position="255"/>
        <end position="380"/>
    </location>
</feature>
<keyword evidence="1" id="KW-0472">Membrane</keyword>